<dbReference type="Gene3D" id="3.20.20.70">
    <property type="entry name" value="Aldolase class I"/>
    <property type="match status" value="1"/>
</dbReference>
<keyword evidence="3" id="KW-0408">Iron</keyword>
<dbReference type="GO" id="GO:0003824">
    <property type="term" value="F:catalytic activity"/>
    <property type="evidence" value="ECO:0007669"/>
    <property type="project" value="InterPro"/>
</dbReference>
<keyword evidence="2" id="KW-0479">Metal-binding</keyword>
<dbReference type="PANTHER" id="PTHR43306">
    <property type="entry name" value="7,8-DIHYDRO-6-HYDROXYMETHYLPTERIN DIMETHYLTRANSFERASE"/>
    <property type="match status" value="1"/>
</dbReference>
<dbReference type="Pfam" id="PF23545">
    <property type="entry name" value="Zn_ribbon_HMPTM"/>
    <property type="match status" value="1"/>
</dbReference>
<dbReference type="Pfam" id="PF04055">
    <property type="entry name" value="Radical_SAM"/>
    <property type="match status" value="1"/>
</dbReference>
<evidence type="ECO:0000313" key="7">
    <source>
        <dbReference type="Proteomes" id="UP000440004"/>
    </source>
</evidence>
<dbReference type="InterPro" id="IPR034474">
    <property type="entry name" value="Methyltransferase_Class_D"/>
</dbReference>
<dbReference type="InterPro" id="IPR007197">
    <property type="entry name" value="rSAM"/>
</dbReference>
<reference evidence="6 7" key="1">
    <citation type="submission" date="2019-10" db="EMBL/GenBank/DDBJ databases">
        <title>Alkalibaculum tamaniensis sp.nov., a new alkaliphilic acetogen, isolated on methoxylated aromatics from a mud volcano.</title>
        <authorList>
            <person name="Khomyakova M.A."/>
            <person name="Merkel A.Y."/>
            <person name="Bonch-Osmolovskaya E.A."/>
            <person name="Slobodkin A.I."/>
        </authorList>
    </citation>
    <scope>NUCLEOTIDE SEQUENCE [LARGE SCALE GENOMIC DNA]</scope>
    <source>
        <strain evidence="6 7">M08DMB</strain>
    </source>
</reference>
<keyword evidence="1" id="KW-0949">S-adenosyl-L-methionine</keyword>
<comment type="caution">
    <text evidence="6">The sequence shown here is derived from an EMBL/GenBank/DDBJ whole genome shotgun (WGS) entry which is preliminary data.</text>
</comment>
<evidence type="ECO:0000256" key="2">
    <source>
        <dbReference type="ARBA" id="ARBA00022723"/>
    </source>
</evidence>
<evidence type="ECO:0000256" key="1">
    <source>
        <dbReference type="ARBA" id="ARBA00022691"/>
    </source>
</evidence>
<dbReference type="SFLD" id="SFLDG01100">
    <property type="entry name" value="methyltransferase_(Class_D)"/>
    <property type="match status" value="1"/>
</dbReference>
<evidence type="ECO:0000313" key="6">
    <source>
        <dbReference type="EMBL" id="MPW26956.1"/>
    </source>
</evidence>
<sequence>MNRDYIFHSYTKTMCSHCQRQVDGKIVYDSKGVYIIKNCLEHGEHKELLEEDVEYHLLKAKYDKPGTKSTIQTQIKDDCPYDCGLCPSHDQHTCIGLIEITMRCNLNCPVCYARAGKGKDLDMLTIEKMMDFYMEAEGGSAEILQISGGEPTLHPNILEIIKMAKGKGFKYVMLNTNGIRIAKDEDFVKALSSFKGGFEVYLQFDGLKEEIYYKLRNQSMLEIKKKAIQNLSIHDVPTTLVCTVTQGVNDNYLGEIITYGMDEKCIRGVNLQPVAFFGRTHELETKKRITLSGILTRIEGQTAGLLKKLDFIPLPCNVERVAITYLFKDSSGGFVPITRGKDMSDYKHAVNNTFMFTVEDTLKNLKDENIDFGICDCCDLVSDIKRVIPKGFIFKSKKEKMKFVDENTFRISVSSFIDQYNFDMKSIQKDCVHVITPDLKRIPFSAYNMIHRKKYDYIYF</sequence>
<dbReference type="RefSeq" id="WP_152806214.1">
    <property type="nucleotide sequence ID" value="NZ_WHNX01000033.1"/>
</dbReference>
<accession>A0A6A7KC35</accession>
<feature type="domain" description="Radical SAM core" evidence="5">
    <location>
        <begin position="89"/>
        <end position="308"/>
    </location>
</feature>
<evidence type="ECO:0000259" key="5">
    <source>
        <dbReference type="PROSITE" id="PS51918"/>
    </source>
</evidence>
<organism evidence="6 7">
    <name type="scientific">Alkalibaculum sporogenes</name>
    <dbReference type="NCBI Taxonomy" id="2655001"/>
    <lineage>
        <taxon>Bacteria</taxon>
        <taxon>Bacillati</taxon>
        <taxon>Bacillota</taxon>
        <taxon>Clostridia</taxon>
        <taxon>Eubacteriales</taxon>
        <taxon>Eubacteriaceae</taxon>
        <taxon>Alkalibaculum</taxon>
    </lineage>
</organism>
<dbReference type="SFLD" id="SFLDG01067">
    <property type="entry name" value="SPASM/twitch_domain_containing"/>
    <property type="match status" value="1"/>
</dbReference>
<dbReference type="CDD" id="cd01335">
    <property type="entry name" value="Radical_SAM"/>
    <property type="match status" value="1"/>
</dbReference>
<dbReference type="InterPro" id="IPR013785">
    <property type="entry name" value="Aldolase_TIM"/>
</dbReference>
<dbReference type="PANTHER" id="PTHR43306:SF1">
    <property type="entry name" value="7,8-DIHYDRO-6-HYDROXYMETHYLPTERIN DIMETHYLTRANSFERASE"/>
    <property type="match status" value="1"/>
</dbReference>
<protein>
    <submittedName>
        <fullName evidence="6">Radical SAM protein</fullName>
    </submittedName>
</protein>
<name>A0A6A7KC35_9FIRM</name>
<gene>
    <name evidence="6" type="ORF">GC105_14315</name>
</gene>
<dbReference type="InterPro" id="IPR058240">
    <property type="entry name" value="rSAM_sf"/>
</dbReference>
<dbReference type="InterPro" id="IPR056488">
    <property type="entry name" value="Zn_ribbon_HMPTM"/>
</dbReference>
<proteinExistence type="predicted"/>
<dbReference type="GO" id="GO:0051536">
    <property type="term" value="F:iron-sulfur cluster binding"/>
    <property type="evidence" value="ECO:0007669"/>
    <property type="project" value="UniProtKB-KW"/>
</dbReference>
<dbReference type="SFLD" id="SFLDS00029">
    <property type="entry name" value="Radical_SAM"/>
    <property type="match status" value="1"/>
</dbReference>
<dbReference type="SUPFAM" id="SSF102114">
    <property type="entry name" value="Radical SAM enzymes"/>
    <property type="match status" value="1"/>
</dbReference>
<evidence type="ECO:0000256" key="3">
    <source>
        <dbReference type="ARBA" id="ARBA00023004"/>
    </source>
</evidence>
<dbReference type="AlphaFoldDB" id="A0A6A7KC35"/>
<keyword evidence="7" id="KW-1185">Reference proteome</keyword>
<dbReference type="EMBL" id="WHNX01000033">
    <property type="protein sequence ID" value="MPW26956.1"/>
    <property type="molecule type" value="Genomic_DNA"/>
</dbReference>
<keyword evidence="4" id="KW-0411">Iron-sulfur</keyword>
<evidence type="ECO:0000256" key="4">
    <source>
        <dbReference type="ARBA" id="ARBA00023014"/>
    </source>
</evidence>
<dbReference type="PROSITE" id="PS51918">
    <property type="entry name" value="RADICAL_SAM"/>
    <property type="match status" value="1"/>
</dbReference>
<dbReference type="GO" id="GO:0046872">
    <property type="term" value="F:metal ion binding"/>
    <property type="evidence" value="ECO:0007669"/>
    <property type="project" value="UniProtKB-KW"/>
</dbReference>
<dbReference type="Proteomes" id="UP000440004">
    <property type="component" value="Unassembled WGS sequence"/>
</dbReference>